<accession>A0AAW4QUZ9</accession>
<keyword evidence="2" id="KW-0789">Thiol protease inhibitor</keyword>
<dbReference type="Gene3D" id="2.60.40.2020">
    <property type="match status" value="1"/>
</dbReference>
<comment type="caution">
    <text evidence="5">The sequence shown here is derived from an EMBL/GenBank/DDBJ whole genome shotgun (WGS) entry which is preliminary data.</text>
</comment>
<dbReference type="InterPro" id="IPR010359">
    <property type="entry name" value="IrrE_HExxH"/>
</dbReference>
<dbReference type="InterPro" id="IPR036331">
    <property type="entry name" value="Chagasin-like_sf"/>
</dbReference>
<feature type="domain" description="Proteinase inhibitor I42 chagasin" evidence="4">
    <location>
        <begin position="224"/>
        <end position="304"/>
    </location>
</feature>
<reference evidence="5" key="1">
    <citation type="submission" date="2020-08" db="EMBL/GenBank/DDBJ databases">
        <title>Fungal Genomes of the International Space Station.</title>
        <authorList>
            <person name="Seuylemezian A."/>
            <person name="Singh N.K."/>
            <person name="Wood J."/>
            <person name="Venkateswaran K."/>
        </authorList>
    </citation>
    <scope>NUCLEOTIDE SEQUENCE</scope>
    <source>
        <strain evidence="5">I2-B2</strain>
    </source>
</reference>
<evidence type="ECO:0000256" key="2">
    <source>
        <dbReference type="ARBA" id="ARBA00022704"/>
    </source>
</evidence>
<dbReference type="InterPro" id="IPR052345">
    <property type="entry name" value="Rad_response_metalloprotease"/>
</dbReference>
<dbReference type="RefSeq" id="WP_221826139.1">
    <property type="nucleotide sequence ID" value="NZ_JACLPZ010000023.1"/>
</dbReference>
<evidence type="ECO:0000313" key="5">
    <source>
        <dbReference type="EMBL" id="MBY0038671.1"/>
    </source>
</evidence>
<protein>
    <submittedName>
        <fullName evidence="5">ImmA/IrrE family metallo-endopeptidase</fullName>
    </submittedName>
</protein>
<gene>
    <name evidence="5" type="ORF">H7U08_19350</name>
</gene>
<evidence type="ECO:0000259" key="4">
    <source>
        <dbReference type="Pfam" id="PF09394"/>
    </source>
</evidence>
<sequence length="320" mass="36865">MGLSRGEIIKIATAEAGRLLNRHKPSYTKPINIFKIIEDNKIILNFQKLDNLAGAYIPETYSNRPGILINESLPLTRQRYTAAHELCHFIRKDPPSLDTSSELFMDRYKREEKEQIAEEFASSILMPRRLINNILKQIDVATKESITPFIVYELSLRMDTSYQATVNRLASLKIIRTEQYLALLKLSPKDIKERYGKDGIETNWNNIWNLTEQDNNNIIYPVLGDEVRIRLKENPSTGYKWLNIPGIESVTTKWESSSEGIMGAGGTRCIKIKIRKLGEIKLELFYNRPWLSNSHSINKFNINIITQCKRHGISLEQLIA</sequence>
<proteinExistence type="predicted"/>
<dbReference type="Pfam" id="PF06114">
    <property type="entry name" value="Peptidase_M78"/>
    <property type="match status" value="1"/>
</dbReference>
<dbReference type="Pfam" id="PF09394">
    <property type="entry name" value="Inhibitor_I42"/>
    <property type="match status" value="1"/>
</dbReference>
<feature type="domain" description="IrrE N-terminal-like" evidence="3">
    <location>
        <begin position="48"/>
        <end position="169"/>
    </location>
</feature>
<organism evidence="5 6">
    <name type="scientific">Bacillus cereus</name>
    <dbReference type="NCBI Taxonomy" id="1396"/>
    <lineage>
        <taxon>Bacteria</taxon>
        <taxon>Bacillati</taxon>
        <taxon>Bacillota</taxon>
        <taxon>Bacilli</taxon>
        <taxon>Bacillales</taxon>
        <taxon>Bacillaceae</taxon>
        <taxon>Bacillus</taxon>
        <taxon>Bacillus cereus group</taxon>
    </lineage>
</organism>
<dbReference type="Gene3D" id="1.10.10.2910">
    <property type="match status" value="1"/>
</dbReference>
<dbReference type="EMBL" id="JACLPZ010000023">
    <property type="protein sequence ID" value="MBY0038671.1"/>
    <property type="molecule type" value="Genomic_DNA"/>
</dbReference>
<keyword evidence="1" id="KW-0646">Protease inhibitor</keyword>
<dbReference type="PANTHER" id="PTHR43236">
    <property type="entry name" value="ANTITOXIN HIGA1"/>
    <property type="match status" value="1"/>
</dbReference>
<dbReference type="PANTHER" id="PTHR43236:SF1">
    <property type="entry name" value="BLL7220 PROTEIN"/>
    <property type="match status" value="1"/>
</dbReference>
<dbReference type="InterPro" id="IPR018990">
    <property type="entry name" value="Prot_inh_I42_chagasin"/>
</dbReference>
<evidence type="ECO:0000259" key="3">
    <source>
        <dbReference type="Pfam" id="PF06114"/>
    </source>
</evidence>
<dbReference type="SUPFAM" id="SSF141066">
    <property type="entry name" value="ICP-like"/>
    <property type="match status" value="1"/>
</dbReference>
<evidence type="ECO:0000313" key="6">
    <source>
        <dbReference type="Proteomes" id="UP001197806"/>
    </source>
</evidence>
<dbReference type="AlphaFoldDB" id="A0AAW4QUZ9"/>
<dbReference type="GO" id="GO:0004869">
    <property type="term" value="F:cysteine-type endopeptidase inhibitor activity"/>
    <property type="evidence" value="ECO:0007669"/>
    <property type="project" value="UniProtKB-KW"/>
</dbReference>
<evidence type="ECO:0000256" key="1">
    <source>
        <dbReference type="ARBA" id="ARBA00022690"/>
    </source>
</evidence>
<name>A0AAW4QUZ9_BACCE</name>
<dbReference type="Proteomes" id="UP001197806">
    <property type="component" value="Unassembled WGS sequence"/>
</dbReference>